<dbReference type="PANTHER" id="PTHR20883">
    <property type="entry name" value="PHYTANOYL-COA DIOXYGENASE DOMAIN CONTAINING 1"/>
    <property type="match status" value="1"/>
</dbReference>
<accession>A0ABQ7H3T9</accession>
<feature type="coiled-coil region" evidence="2">
    <location>
        <begin position="124"/>
        <end position="154"/>
    </location>
</feature>
<name>A0ABQ7H3T9_DUNSA</name>
<organism evidence="3 4">
    <name type="scientific">Dunaliella salina</name>
    <name type="common">Green alga</name>
    <name type="synonym">Protococcus salinus</name>
    <dbReference type="NCBI Taxonomy" id="3046"/>
    <lineage>
        <taxon>Eukaryota</taxon>
        <taxon>Viridiplantae</taxon>
        <taxon>Chlorophyta</taxon>
        <taxon>core chlorophytes</taxon>
        <taxon>Chlorophyceae</taxon>
        <taxon>CS clade</taxon>
        <taxon>Chlamydomonadales</taxon>
        <taxon>Dunaliellaceae</taxon>
        <taxon>Dunaliella</taxon>
    </lineage>
</organism>
<comment type="caution">
    <text evidence="3">The sequence shown here is derived from an EMBL/GenBank/DDBJ whole genome shotgun (WGS) entry which is preliminary data.</text>
</comment>
<dbReference type="Gene3D" id="2.60.120.620">
    <property type="entry name" value="q2cbj1_9rhob like domain"/>
    <property type="match status" value="1"/>
</dbReference>
<evidence type="ECO:0000313" key="3">
    <source>
        <dbReference type="EMBL" id="KAF5841530.1"/>
    </source>
</evidence>
<dbReference type="Pfam" id="PF05721">
    <property type="entry name" value="PhyH"/>
    <property type="match status" value="1"/>
</dbReference>
<reference evidence="3" key="1">
    <citation type="submission" date="2017-08" db="EMBL/GenBank/DDBJ databases">
        <authorList>
            <person name="Polle J.E."/>
            <person name="Barry K."/>
            <person name="Cushman J."/>
            <person name="Schmutz J."/>
            <person name="Tran D."/>
            <person name="Hathwaick L.T."/>
            <person name="Yim W.C."/>
            <person name="Jenkins J."/>
            <person name="Mckie-Krisberg Z.M."/>
            <person name="Prochnik S."/>
            <person name="Lindquist E."/>
            <person name="Dockter R.B."/>
            <person name="Adam C."/>
            <person name="Molina H."/>
            <person name="Bunkerborg J."/>
            <person name="Jin E."/>
            <person name="Buchheim M."/>
            <person name="Magnuson J."/>
        </authorList>
    </citation>
    <scope>NUCLEOTIDE SEQUENCE</scope>
    <source>
        <strain evidence="3">CCAP 19/18</strain>
    </source>
</reference>
<evidence type="ECO:0000313" key="4">
    <source>
        <dbReference type="Proteomes" id="UP000815325"/>
    </source>
</evidence>
<comment type="cofactor">
    <cofactor evidence="1">
        <name>Fe cation</name>
        <dbReference type="ChEBI" id="CHEBI:24875"/>
    </cofactor>
</comment>
<protein>
    <recommendedName>
        <fullName evidence="5">Phytanoyl-CoA dioxygenase</fullName>
    </recommendedName>
</protein>
<gene>
    <name evidence="3" type="ORF">DUNSADRAFT_12458</name>
</gene>
<dbReference type="PANTHER" id="PTHR20883:SF46">
    <property type="entry name" value="PHYTANOYL-COA HYDROXYLASE"/>
    <property type="match status" value="1"/>
</dbReference>
<dbReference type="InterPro" id="IPR008775">
    <property type="entry name" value="Phytyl_CoA_dOase-like"/>
</dbReference>
<evidence type="ECO:0000256" key="2">
    <source>
        <dbReference type="SAM" id="Coils"/>
    </source>
</evidence>
<keyword evidence="4" id="KW-1185">Reference proteome</keyword>
<keyword evidence="2" id="KW-0175">Coiled coil</keyword>
<evidence type="ECO:0008006" key="5">
    <source>
        <dbReference type="Google" id="ProtNLM"/>
    </source>
</evidence>
<dbReference type="SUPFAM" id="SSF51197">
    <property type="entry name" value="Clavaminate synthase-like"/>
    <property type="match status" value="1"/>
</dbReference>
<dbReference type="EMBL" id="MU069483">
    <property type="protein sequence ID" value="KAF5841530.1"/>
    <property type="molecule type" value="Genomic_DNA"/>
</dbReference>
<dbReference type="Proteomes" id="UP000815325">
    <property type="component" value="Unassembled WGS sequence"/>
</dbReference>
<evidence type="ECO:0000256" key="1">
    <source>
        <dbReference type="ARBA" id="ARBA00001962"/>
    </source>
</evidence>
<proteinExistence type="predicted"/>
<sequence>MLVSGSVRCFGQQQLRPLSPRPLARPTPVIRPAASSTEAEAAMEIPETFREAYRKEGFVHIPNVLSEEEMSSLIDPAYYAFLRGDIKVPEKDVCDLGAAGNRKHVAPALVSINSARNHHPAWKGSALEKKCESLAEQLMEAEDVELDFDQIQAKRPSCRDSVLPWFQERAYLPEGLPEECENSVSFWLAVTDVPVEAGCLRFIPGSHLSDLRRHTAVRAPANEEEAAQQAEVDVPRALKALVGKGERAALVPIQRGDIVAHSDRVVHGSGPNLSSQWRCSYLINFKRVGCVVTERSLGIENPFSQPVGDRN</sequence>